<dbReference type="PANTHER" id="PTHR46116">
    <property type="entry name" value="(E3-INDEPENDENT) E2 UBIQUITIN-CONJUGATING ENZYME"/>
    <property type="match status" value="1"/>
</dbReference>
<dbReference type="SMART" id="SM00212">
    <property type="entry name" value="UBCc"/>
    <property type="match status" value="1"/>
</dbReference>
<sequence>MAESSSSRCNEADELELSPPINRTSKPKSSKQKEVIHEVIDVDMDEESQEVMLTDHEFDTSAKGKEVMSNSSGGLNGLANDESGDYVDDDASSDLYYDEDDDTYYDDILYEEEPATLESHFDHMDIPPGVEASFPWLQGFPEYDAKVPSVSTSTQASTKLQSDLNSSDSSSPLVYPQTTDLSTLWVNSVTDDETDVDKYSNGKLPTIWSDHPGLGKTKSLQPYTSLLLHNTNKEPFLHSYGKSNRKPRSSSSSLYSGHYHSQFPPSYPASCDGSGSYPIPNLIMPGLPAKNLGVGMYMPMWMPANVPGPSLSASGYMNGVLVFPPGMAQDPVDNLIGASRVEATPVPAKVVEQKNLVEVLHNFDNFKKFDVVEDYSDHHYAKNGSSDKQLPKNWAKRIQEEWKILEKDLPDEVLVRVYEGRMDLLRAVIIGAEGTPYHGGLFFFDVFFPSSYPNVPPHVHYHSRGLRINPNLYNCGKVCLSLLNTWGGSQKEKWIPGVSTMLQVLVSIQGLILNAKPYFNEPGYADMSGSMIGEKKSSEYNERTFMYNLQTMGYNMRRPPKHFEDFVVGYFCKNSHGILVSCRAYLNGAQVGSLDKGKVQDVDADHAVGKSCSQEFKSSLALFMTTLINQFRTIGAKDCDEFLYLTELEKERATAAKPVSGPLPLDFSV</sequence>
<keyword evidence="3" id="KW-0547">Nucleotide-binding</keyword>
<feature type="region of interest" description="Disordered" evidence="6">
    <location>
        <begin position="1"/>
        <end position="34"/>
    </location>
</feature>
<evidence type="ECO:0000256" key="2">
    <source>
        <dbReference type="ARBA" id="ARBA00022679"/>
    </source>
</evidence>
<proteinExistence type="predicted"/>
<reference evidence="9" key="1">
    <citation type="journal article" date="2024" name="IScience">
        <title>Strigolactones Initiate the Formation of Haustorium-like Structures in Castilleja.</title>
        <authorList>
            <person name="Buerger M."/>
            <person name="Peterson D."/>
            <person name="Chory J."/>
        </authorList>
    </citation>
    <scope>NUCLEOTIDE SEQUENCE [LARGE SCALE GENOMIC DNA]</scope>
</reference>
<evidence type="ECO:0000256" key="1">
    <source>
        <dbReference type="ARBA" id="ARBA00012486"/>
    </source>
</evidence>
<keyword evidence="8" id="KW-0012">Acyltransferase</keyword>
<dbReference type="GO" id="GO:0061631">
    <property type="term" value="F:ubiquitin conjugating enzyme activity"/>
    <property type="evidence" value="ECO:0007669"/>
    <property type="project" value="UniProtKB-EC"/>
</dbReference>
<comment type="caution">
    <text evidence="8">The sequence shown here is derived from an EMBL/GenBank/DDBJ whole genome shotgun (WGS) entry which is preliminary data.</text>
</comment>
<dbReference type="Proteomes" id="UP001632038">
    <property type="component" value="Unassembled WGS sequence"/>
</dbReference>
<dbReference type="GO" id="GO:0005524">
    <property type="term" value="F:ATP binding"/>
    <property type="evidence" value="ECO:0007669"/>
    <property type="project" value="UniProtKB-KW"/>
</dbReference>
<dbReference type="FunFam" id="3.10.110.10:FF:000028">
    <property type="entry name" value="Probable ubiquitin-conjugating enzyme E2 23"/>
    <property type="match status" value="1"/>
</dbReference>
<organism evidence="8 9">
    <name type="scientific">Castilleja foliolosa</name>
    <dbReference type="NCBI Taxonomy" id="1961234"/>
    <lineage>
        <taxon>Eukaryota</taxon>
        <taxon>Viridiplantae</taxon>
        <taxon>Streptophyta</taxon>
        <taxon>Embryophyta</taxon>
        <taxon>Tracheophyta</taxon>
        <taxon>Spermatophyta</taxon>
        <taxon>Magnoliopsida</taxon>
        <taxon>eudicotyledons</taxon>
        <taxon>Gunneridae</taxon>
        <taxon>Pentapetalae</taxon>
        <taxon>asterids</taxon>
        <taxon>lamiids</taxon>
        <taxon>Lamiales</taxon>
        <taxon>Orobanchaceae</taxon>
        <taxon>Pedicularideae</taxon>
        <taxon>Castillejinae</taxon>
        <taxon>Castilleja</taxon>
    </lineage>
</organism>
<dbReference type="AlphaFoldDB" id="A0ABD3D592"/>
<evidence type="ECO:0000313" key="9">
    <source>
        <dbReference type="Proteomes" id="UP001632038"/>
    </source>
</evidence>
<dbReference type="InterPro" id="IPR016135">
    <property type="entry name" value="UBQ-conjugating_enzyme/RWD"/>
</dbReference>
<protein>
    <recommendedName>
        <fullName evidence="1">E2 ubiquitin-conjugating enzyme</fullName>
        <ecNumber evidence="1">2.3.2.23</ecNumber>
    </recommendedName>
</protein>
<dbReference type="EMBL" id="JAVIJP010000026">
    <property type="protein sequence ID" value="KAL3636877.1"/>
    <property type="molecule type" value="Genomic_DNA"/>
</dbReference>
<evidence type="ECO:0000256" key="4">
    <source>
        <dbReference type="ARBA" id="ARBA00022786"/>
    </source>
</evidence>
<dbReference type="PANTHER" id="PTHR46116:SF41">
    <property type="entry name" value="UBIQUITIN-CONJUGATING ENZYME E2 25-RELATED"/>
    <property type="match status" value="1"/>
</dbReference>
<keyword evidence="5" id="KW-0067">ATP-binding</keyword>
<dbReference type="CDD" id="cd23837">
    <property type="entry name" value="UBCc_UBE2O"/>
    <property type="match status" value="1"/>
</dbReference>
<dbReference type="Pfam" id="PF00179">
    <property type="entry name" value="UQ_con"/>
    <property type="match status" value="1"/>
</dbReference>
<gene>
    <name evidence="8" type="primary">UBC25_4</name>
    <name evidence="8" type="ORF">CASFOL_019176</name>
</gene>
<accession>A0ABD3D592</accession>
<feature type="region of interest" description="Disordered" evidence="6">
    <location>
        <begin position="237"/>
        <end position="256"/>
    </location>
</feature>
<evidence type="ECO:0000256" key="6">
    <source>
        <dbReference type="SAM" id="MobiDB-lite"/>
    </source>
</evidence>
<feature type="region of interest" description="Disordered" evidence="6">
    <location>
        <begin position="58"/>
        <end position="87"/>
    </location>
</feature>
<name>A0ABD3D592_9LAMI</name>
<keyword evidence="2 8" id="KW-0808">Transferase</keyword>
<dbReference type="InterPro" id="IPR000608">
    <property type="entry name" value="UBC"/>
</dbReference>
<dbReference type="Gene3D" id="3.10.110.10">
    <property type="entry name" value="Ubiquitin Conjugating Enzyme"/>
    <property type="match status" value="1"/>
</dbReference>
<dbReference type="EC" id="2.3.2.23" evidence="1"/>
<keyword evidence="9" id="KW-1185">Reference proteome</keyword>
<evidence type="ECO:0000259" key="7">
    <source>
        <dbReference type="PROSITE" id="PS50127"/>
    </source>
</evidence>
<keyword evidence="4" id="KW-0833">Ubl conjugation pathway</keyword>
<dbReference type="SUPFAM" id="SSF54495">
    <property type="entry name" value="UBC-like"/>
    <property type="match status" value="1"/>
</dbReference>
<evidence type="ECO:0000256" key="5">
    <source>
        <dbReference type="ARBA" id="ARBA00022840"/>
    </source>
</evidence>
<evidence type="ECO:0000313" key="8">
    <source>
        <dbReference type="EMBL" id="KAL3636877.1"/>
    </source>
</evidence>
<evidence type="ECO:0000256" key="3">
    <source>
        <dbReference type="ARBA" id="ARBA00022741"/>
    </source>
</evidence>
<feature type="domain" description="UBC core" evidence="7">
    <location>
        <begin position="393"/>
        <end position="553"/>
    </location>
</feature>
<dbReference type="PROSITE" id="PS50127">
    <property type="entry name" value="UBC_2"/>
    <property type="match status" value="1"/>
</dbReference>